<evidence type="ECO:0000313" key="5">
    <source>
        <dbReference type="EMBL" id="QED47319.1"/>
    </source>
</evidence>
<feature type="transmembrane region" description="Helical" evidence="3">
    <location>
        <begin position="107"/>
        <end position="124"/>
    </location>
</feature>
<dbReference type="InterPro" id="IPR052734">
    <property type="entry name" value="Nod_factor_acetyltransferase"/>
</dbReference>
<reference evidence="6" key="1">
    <citation type="submission" date="2019-08" db="EMBL/GenBank/DDBJ databases">
        <authorList>
            <person name="Zheng X."/>
        </authorList>
    </citation>
    <scope>NUCLEOTIDE SEQUENCE [LARGE SCALE GENOMIC DNA]</scope>
    <source>
        <strain evidence="6">FJAT-25496</strain>
    </source>
</reference>
<evidence type="ECO:0000256" key="2">
    <source>
        <dbReference type="ARBA" id="ARBA00007400"/>
    </source>
</evidence>
<comment type="similarity">
    <text evidence="2">Belongs to the acyltransferase 3 family.</text>
</comment>
<feature type="transmembrane region" description="Helical" evidence="3">
    <location>
        <begin position="185"/>
        <end position="204"/>
    </location>
</feature>
<keyword evidence="3" id="KW-0812">Transmembrane</keyword>
<feature type="transmembrane region" description="Helical" evidence="3">
    <location>
        <begin position="293"/>
        <end position="315"/>
    </location>
</feature>
<dbReference type="RefSeq" id="WP_057774041.1">
    <property type="nucleotide sequence ID" value="NZ_CP042593.1"/>
</dbReference>
<keyword evidence="3" id="KW-1133">Transmembrane helix</keyword>
<dbReference type="Proteomes" id="UP000321555">
    <property type="component" value="Chromosome"/>
</dbReference>
<evidence type="ECO:0000256" key="1">
    <source>
        <dbReference type="ARBA" id="ARBA00004370"/>
    </source>
</evidence>
<dbReference type="Pfam" id="PF01757">
    <property type="entry name" value="Acyl_transf_3"/>
    <property type="match status" value="1"/>
</dbReference>
<keyword evidence="3" id="KW-0472">Membrane</keyword>
<dbReference type="PANTHER" id="PTHR37312">
    <property type="entry name" value="MEMBRANE-BOUND ACYLTRANSFERASE YKRP-RELATED"/>
    <property type="match status" value="1"/>
</dbReference>
<feature type="domain" description="Acyltransferase 3" evidence="4">
    <location>
        <begin position="6"/>
        <end position="307"/>
    </location>
</feature>
<dbReference type="PANTHER" id="PTHR37312:SF1">
    <property type="entry name" value="MEMBRANE-BOUND ACYLTRANSFERASE YKRP-RELATED"/>
    <property type="match status" value="1"/>
</dbReference>
<evidence type="ECO:0000256" key="3">
    <source>
        <dbReference type="SAM" id="Phobius"/>
    </source>
</evidence>
<dbReference type="STRING" id="1742359.GCA_001439625_03719"/>
<evidence type="ECO:0000313" key="6">
    <source>
        <dbReference type="Proteomes" id="UP000321555"/>
    </source>
</evidence>
<evidence type="ECO:0000259" key="4">
    <source>
        <dbReference type="Pfam" id="PF01757"/>
    </source>
</evidence>
<dbReference type="KEGG" id="bda:FSZ17_08715"/>
<dbReference type="GO" id="GO:0016747">
    <property type="term" value="F:acyltransferase activity, transferring groups other than amino-acyl groups"/>
    <property type="evidence" value="ECO:0007669"/>
    <property type="project" value="InterPro"/>
</dbReference>
<dbReference type="AlphaFoldDB" id="A0A5B8Z6S2"/>
<comment type="subcellular location">
    <subcellularLocation>
        <location evidence="1">Membrane</location>
    </subcellularLocation>
</comment>
<dbReference type="InterPro" id="IPR002656">
    <property type="entry name" value="Acyl_transf_3_dom"/>
</dbReference>
<keyword evidence="5" id="KW-0012">Acyltransferase</keyword>
<sequence length="346" mass="40715">MQKREYYFDNAKFILIFLVVFGHFLRSYISENETVYTLYKLIYTFHMPAFILISGFFAKGFNKQGYIAKISKKLILPYIIFQVIYSFFYYFLYNESSIEVDPLTPHWSLWFLISLFSWNIMLILFTKIKPIISIIVAFAIGLIVGYADWITEFLSLSRTFVFFPLFLIGYYLKKEHFSLIVLPKAKIASISIFIIVFTGFYLFPDMNHEWLLGSKPYSEMGVDSIAAVFARLAFYILSLIMVFSFFSLVPRKQYFFTTVGKNTLYVYLLHGFFVRLFRESNIQNYFTEPKNFLLLAGISLVLTLLLSSKMTIPFAQPLIELSTSKLKNLQRRAATIFKYYRKKLLN</sequence>
<dbReference type="EMBL" id="CP042593">
    <property type="protein sequence ID" value="QED47319.1"/>
    <property type="molecule type" value="Genomic_DNA"/>
</dbReference>
<feature type="transmembrane region" description="Helical" evidence="3">
    <location>
        <begin position="153"/>
        <end position="173"/>
    </location>
</feature>
<dbReference type="OrthoDB" id="6623990at2"/>
<name>A0A5B8Z6S2_CYTDA</name>
<organism evidence="5 6">
    <name type="scientific">Cytobacillus dafuensis</name>
    <name type="common">Bacillus dafuensis</name>
    <dbReference type="NCBI Taxonomy" id="1742359"/>
    <lineage>
        <taxon>Bacteria</taxon>
        <taxon>Bacillati</taxon>
        <taxon>Bacillota</taxon>
        <taxon>Bacilli</taxon>
        <taxon>Bacillales</taxon>
        <taxon>Bacillaceae</taxon>
        <taxon>Cytobacillus</taxon>
    </lineage>
</organism>
<feature type="transmembrane region" description="Helical" evidence="3">
    <location>
        <begin position="74"/>
        <end position="92"/>
    </location>
</feature>
<feature type="transmembrane region" description="Helical" evidence="3">
    <location>
        <begin position="131"/>
        <end position="147"/>
    </location>
</feature>
<gene>
    <name evidence="5" type="ORF">FSZ17_08715</name>
</gene>
<keyword evidence="6" id="KW-1185">Reference proteome</keyword>
<feature type="transmembrane region" description="Helical" evidence="3">
    <location>
        <begin position="41"/>
        <end position="62"/>
    </location>
</feature>
<accession>A0A5B8Z6S2</accession>
<protein>
    <submittedName>
        <fullName evidence="5">Acyltransferase family protein</fullName>
    </submittedName>
</protein>
<proteinExistence type="inferred from homology"/>
<feature type="transmembrane region" description="Helical" evidence="3">
    <location>
        <begin position="12"/>
        <end position="29"/>
    </location>
</feature>
<keyword evidence="5" id="KW-0808">Transferase</keyword>
<feature type="transmembrane region" description="Helical" evidence="3">
    <location>
        <begin position="224"/>
        <end position="247"/>
    </location>
</feature>